<evidence type="ECO:0000313" key="3">
    <source>
        <dbReference type="Proteomes" id="UP000290572"/>
    </source>
</evidence>
<gene>
    <name evidence="2" type="ORF">ROHU_003354</name>
</gene>
<feature type="compositionally biased region" description="Gly residues" evidence="1">
    <location>
        <begin position="27"/>
        <end position="36"/>
    </location>
</feature>
<dbReference type="EMBL" id="QBIY01009918">
    <property type="protein sequence ID" value="RXN35991.1"/>
    <property type="molecule type" value="Genomic_DNA"/>
</dbReference>
<name>A0A498NVS2_LABRO</name>
<protein>
    <submittedName>
        <fullName evidence="2">Uncharacterized protein</fullName>
    </submittedName>
</protein>
<dbReference type="Proteomes" id="UP000290572">
    <property type="component" value="Unassembled WGS sequence"/>
</dbReference>
<evidence type="ECO:0000313" key="2">
    <source>
        <dbReference type="EMBL" id="RXN35991.1"/>
    </source>
</evidence>
<sequence>MDSGLIPVKRSSGVVNAARGTVAVRTGGSGGGGDGATLGPNARRWSKRRRVRRGVAVALGSGRGSQRLI</sequence>
<comment type="caution">
    <text evidence="2">The sequence shown here is derived from an EMBL/GenBank/DDBJ whole genome shotgun (WGS) entry which is preliminary data.</text>
</comment>
<evidence type="ECO:0000256" key="1">
    <source>
        <dbReference type="SAM" id="MobiDB-lite"/>
    </source>
</evidence>
<dbReference type="AlphaFoldDB" id="A0A498NVS2"/>
<keyword evidence="3" id="KW-1185">Reference proteome</keyword>
<feature type="region of interest" description="Disordered" evidence="1">
    <location>
        <begin position="25"/>
        <end position="49"/>
    </location>
</feature>
<accession>A0A498NVS2</accession>
<organism evidence="2 3">
    <name type="scientific">Labeo rohita</name>
    <name type="common">Indian major carp</name>
    <name type="synonym">Cyprinus rohita</name>
    <dbReference type="NCBI Taxonomy" id="84645"/>
    <lineage>
        <taxon>Eukaryota</taxon>
        <taxon>Metazoa</taxon>
        <taxon>Chordata</taxon>
        <taxon>Craniata</taxon>
        <taxon>Vertebrata</taxon>
        <taxon>Euteleostomi</taxon>
        <taxon>Actinopterygii</taxon>
        <taxon>Neopterygii</taxon>
        <taxon>Teleostei</taxon>
        <taxon>Ostariophysi</taxon>
        <taxon>Cypriniformes</taxon>
        <taxon>Cyprinidae</taxon>
        <taxon>Labeoninae</taxon>
        <taxon>Labeonini</taxon>
        <taxon>Labeo</taxon>
    </lineage>
</organism>
<proteinExistence type="predicted"/>
<reference evidence="2 3" key="1">
    <citation type="submission" date="2018-03" db="EMBL/GenBank/DDBJ databases">
        <title>Draft genome sequence of Rohu Carp (Labeo rohita).</title>
        <authorList>
            <person name="Das P."/>
            <person name="Kushwaha B."/>
            <person name="Joshi C.G."/>
            <person name="Kumar D."/>
            <person name="Nagpure N.S."/>
            <person name="Sahoo L."/>
            <person name="Das S.P."/>
            <person name="Bit A."/>
            <person name="Patnaik S."/>
            <person name="Meher P.K."/>
            <person name="Jayasankar P."/>
            <person name="Koringa P.G."/>
            <person name="Patel N.V."/>
            <person name="Hinsu A.T."/>
            <person name="Kumar R."/>
            <person name="Pandey M."/>
            <person name="Agarwal S."/>
            <person name="Srivastava S."/>
            <person name="Singh M."/>
            <person name="Iquebal M.A."/>
            <person name="Jaiswal S."/>
            <person name="Angadi U.B."/>
            <person name="Kumar N."/>
            <person name="Raza M."/>
            <person name="Shah T.M."/>
            <person name="Rai A."/>
            <person name="Jena J.K."/>
        </authorList>
    </citation>
    <scope>NUCLEOTIDE SEQUENCE [LARGE SCALE GENOMIC DNA]</scope>
    <source>
        <strain evidence="2">DASCIFA01</strain>
        <tissue evidence="2">Testis</tissue>
    </source>
</reference>